<keyword evidence="4" id="KW-0808">Transferase</keyword>
<gene>
    <name evidence="8" type="ORF">SAMN04487834_10458</name>
</gene>
<dbReference type="SUPFAM" id="SSF51261">
    <property type="entry name" value="Duplicated hybrid motif"/>
    <property type="match status" value="1"/>
</dbReference>
<keyword evidence="3" id="KW-0762">Sugar transport</keyword>
<evidence type="ECO:0000256" key="3">
    <source>
        <dbReference type="ARBA" id="ARBA00022597"/>
    </source>
</evidence>
<evidence type="ECO:0000256" key="4">
    <source>
        <dbReference type="ARBA" id="ARBA00022679"/>
    </source>
</evidence>
<proteinExistence type="predicted"/>
<dbReference type="InterPro" id="IPR011055">
    <property type="entry name" value="Dup_hybrid_motif"/>
</dbReference>
<evidence type="ECO:0000256" key="1">
    <source>
        <dbReference type="ARBA" id="ARBA00004496"/>
    </source>
</evidence>
<dbReference type="Proteomes" id="UP000183028">
    <property type="component" value="Unassembled WGS sequence"/>
</dbReference>
<feature type="domain" description="PTS EIIA type-1" evidence="7">
    <location>
        <begin position="29"/>
        <end position="135"/>
    </location>
</feature>
<accession>A0A1H6VBB1</accession>
<dbReference type="PANTHER" id="PTHR45008:SF1">
    <property type="entry name" value="PTS SYSTEM GLUCOSE-SPECIFIC EIIA COMPONENT"/>
    <property type="match status" value="1"/>
</dbReference>
<dbReference type="GO" id="GO:0005737">
    <property type="term" value="C:cytoplasm"/>
    <property type="evidence" value="ECO:0007669"/>
    <property type="project" value="UniProtKB-SubCell"/>
</dbReference>
<dbReference type="GO" id="GO:0016301">
    <property type="term" value="F:kinase activity"/>
    <property type="evidence" value="ECO:0007669"/>
    <property type="project" value="UniProtKB-KW"/>
</dbReference>
<evidence type="ECO:0000256" key="6">
    <source>
        <dbReference type="ARBA" id="ARBA00022777"/>
    </source>
</evidence>
<dbReference type="OrthoDB" id="9769191at2"/>
<dbReference type="PANTHER" id="PTHR45008">
    <property type="entry name" value="PTS SYSTEM GLUCOSE-SPECIFIC EIIA COMPONENT"/>
    <property type="match status" value="1"/>
</dbReference>
<evidence type="ECO:0000259" key="7">
    <source>
        <dbReference type="PROSITE" id="PS51093"/>
    </source>
</evidence>
<reference evidence="9" key="1">
    <citation type="submission" date="2016-10" db="EMBL/GenBank/DDBJ databases">
        <authorList>
            <person name="Varghese N."/>
        </authorList>
    </citation>
    <scope>NUCLEOTIDE SEQUENCE [LARGE SCALE GENOMIC DNA]</scope>
    <source>
        <strain evidence="9">DSM 20406</strain>
    </source>
</reference>
<evidence type="ECO:0000313" key="8">
    <source>
        <dbReference type="EMBL" id="SEJ01863.1"/>
    </source>
</evidence>
<dbReference type="GO" id="GO:0009401">
    <property type="term" value="P:phosphoenolpyruvate-dependent sugar phosphotransferase system"/>
    <property type="evidence" value="ECO:0007669"/>
    <property type="project" value="UniProtKB-KW"/>
</dbReference>
<dbReference type="PROSITE" id="PS00371">
    <property type="entry name" value="PTS_EIIA_TYPE_1_HIS"/>
    <property type="match status" value="1"/>
</dbReference>
<dbReference type="RefSeq" id="WP_074732436.1">
    <property type="nucleotide sequence ID" value="NZ_FNYK01000045.1"/>
</dbReference>
<protein>
    <submittedName>
        <fullName evidence="8">PTS system IIA component, Glc family (TC 4.A.1)</fullName>
    </submittedName>
</protein>
<dbReference type="EMBL" id="FNYK01000045">
    <property type="protein sequence ID" value="SEJ01863.1"/>
    <property type="molecule type" value="Genomic_DNA"/>
</dbReference>
<organism evidence="8 9">
    <name type="scientific">Sharpea azabuensis</name>
    <dbReference type="NCBI Taxonomy" id="322505"/>
    <lineage>
        <taxon>Bacteria</taxon>
        <taxon>Bacillati</taxon>
        <taxon>Bacillota</taxon>
        <taxon>Erysipelotrichia</taxon>
        <taxon>Erysipelotrichales</taxon>
        <taxon>Coprobacillaceae</taxon>
        <taxon>Sharpea</taxon>
    </lineage>
</organism>
<sequence length="157" mass="17050">MFHLFNRKKEDLIVAPFDGEMFSITKVNDPVFAQKMMGDGIALKSTKDKLTVCAPATGQLEVLFNTGHAFGIALESGVKVLVHIGLDTVNAQGDGFKVLNKKQGDFVKALDPIVEVDLVKLSKDYDTTVMVVVTEAAGKQITFKKPMHVALGDSLIQ</sequence>
<dbReference type="PROSITE" id="PS51093">
    <property type="entry name" value="PTS_EIIA_TYPE_1"/>
    <property type="match status" value="1"/>
</dbReference>
<comment type="subcellular location">
    <subcellularLocation>
        <location evidence="1">Cytoplasm</location>
    </subcellularLocation>
</comment>
<evidence type="ECO:0000256" key="2">
    <source>
        <dbReference type="ARBA" id="ARBA00022448"/>
    </source>
</evidence>
<dbReference type="STRING" id="322505.SAMN04487836_12419"/>
<dbReference type="NCBIfam" id="TIGR00830">
    <property type="entry name" value="PTBA"/>
    <property type="match status" value="1"/>
</dbReference>
<keyword evidence="6" id="KW-0418">Kinase</keyword>
<name>A0A1H6VBB1_9FIRM</name>
<evidence type="ECO:0000256" key="5">
    <source>
        <dbReference type="ARBA" id="ARBA00022683"/>
    </source>
</evidence>
<dbReference type="AlphaFoldDB" id="A0A1H6VBB1"/>
<evidence type="ECO:0000313" key="9">
    <source>
        <dbReference type="Proteomes" id="UP000183028"/>
    </source>
</evidence>
<dbReference type="eggNOG" id="COG2190">
    <property type="taxonomic scope" value="Bacteria"/>
</dbReference>
<dbReference type="InterPro" id="IPR001127">
    <property type="entry name" value="PTS_EIIA_1_perm"/>
</dbReference>
<dbReference type="Gene3D" id="2.70.70.10">
    <property type="entry name" value="Glucose Permease (Domain IIA)"/>
    <property type="match status" value="1"/>
</dbReference>
<keyword evidence="5" id="KW-0598">Phosphotransferase system</keyword>
<keyword evidence="2" id="KW-0813">Transport</keyword>
<dbReference type="Pfam" id="PF00358">
    <property type="entry name" value="PTS_EIIA_1"/>
    <property type="match status" value="1"/>
</dbReference>
<keyword evidence="9" id="KW-1185">Reference proteome</keyword>
<dbReference type="InterPro" id="IPR050890">
    <property type="entry name" value="PTS_EIIA_component"/>
</dbReference>